<dbReference type="GO" id="GO:0016747">
    <property type="term" value="F:acyltransferase activity, transferring groups other than amino-acyl groups"/>
    <property type="evidence" value="ECO:0007669"/>
    <property type="project" value="InterPro"/>
</dbReference>
<evidence type="ECO:0000259" key="3">
    <source>
        <dbReference type="Pfam" id="PF01757"/>
    </source>
</evidence>
<evidence type="ECO:0000256" key="2">
    <source>
        <dbReference type="SAM" id="Phobius"/>
    </source>
</evidence>
<feature type="transmembrane region" description="Helical" evidence="2">
    <location>
        <begin position="100"/>
        <end position="119"/>
    </location>
</feature>
<feature type="compositionally biased region" description="Basic residues" evidence="1">
    <location>
        <begin position="10"/>
        <end position="20"/>
    </location>
</feature>
<feature type="transmembrane region" description="Helical" evidence="2">
    <location>
        <begin position="199"/>
        <end position="217"/>
    </location>
</feature>
<keyword evidence="2" id="KW-0812">Transmembrane</keyword>
<dbReference type="Pfam" id="PF01757">
    <property type="entry name" value="Acyl_transf_3"/>
    <property type="match status" value="1"/>
</dbReference>
<name>A0A6J6WH82_9ZZZZ</name>
<feature type="transmembrane region" description="Helical" evidence="2">
    <location>
        <begin position="60"/>
        <end position="79"/>
    </location>
</feature>
<evidence type="ECO:0000259" key="4">
    <source>
        <dbReference type="Pfam" id="PF19040"/>
    </source>
</evidence>
<feature type="transmembrane region" description="Helical" evidence="2">
    <location>
        <begin position="171"/>
        <end position="187"/>
    </location>
</feature>
<feature type="domain" description="SGNH" evidence="4">
    <location>
        <begin position="440"/>
        <end position="668"/>
    </location>
</feature>
<keyword evidence="2" id="KW-0472">Membrane</keyword>
<dbReference type="InterPro" id="IPR050879">
    <property type="entry name" value="Acyltransferase_3"/>
</dbReference>
<dbReference type="PANTHER" id="PTHR23028">
    <property type="entry name" value="ACETYLTRANSFERASE"/>
    <property type="match status" value="1"/>
</dbReference>
<feature type="transmembrane region" description="Helical" evidence="2">
    <location>
        <begin position="319"/>
        <end position="338"/>
    </location>
</feature>
<feature type="region of interest" description="Disordered" evidence="1">
    <location>
        <begin position="1"/>
        <end position="27"/>
    </location>
</feature>
<reference evidence="5" key="1">
    <citation type="submission" date="2020-05" db="EMBL/GenBank/DDBJ databases">
        <authorList>
            <person name="Chiriac C."/>
            <person name="Salcher M."/>
            <person name="Ghai R."/>
            <person name="Kavagutti S V."/>
        </authorList>
    </citation>
    <scope>NUCLEOTIDE SEQUENCE</scope>
</reference>
<feature type="transmembrane region" description="Helical" evidence="2">
    <location>
        <begin position="350"/>
        <end position="367"/>
    </location>
</feature>
<dbReference type="PANTHER" id="PTHR23028:SF53">
    <property type="entry name" value="ACYL_TRANSF_3 DOMAIN-CONTAINING PROTEIN"/>
    <property type="match status" value="1"/>
</dbReference>
<dbReference type="GO" id="GO:0009103">
    <property type="term" value="P:lipopolysaccharide biosynthetic process"/>
    <property type="evidence" value="ECO:0007669"/>
    <property type="project" value="TreeGrafter"/>
</dbReference>
<feature type="transmembrane region" description="Helical" evidence="2">
    <location>
        <begin position="229"/>
        <end position="251"/>
    </location>
</feature>
<dbReference type="Pfam" id="PF19040">
    <property type="entry name" value="SGNH"/>
    <property type="match status" value="1"/>
</dbReference>
<organism evidence="5">
    <name type="scientific">freshwater metagenome</name>
    <dbReference type="NCBI Taxonomy" id="449393"/>
    <lineage>
        <taxon>unclassified sequences</taxon>
        <taxon>metagenomes</taxon>
        <taxon>ecological metagenomes</taxon>
    </lineage>
</organism>
<accession>A0A6J6WH82</accession>
<keyword evidence="2" id="KW-1133">Transmembrane helix</keyword>
<dbReference type="AlphaFoldDB" id="A0A6J6WH82"/>
<dbReference type="InterPro" id="IPR002656">
    <property type="entry name" value="Acyl_transf_3_dom"/>
</dbReference>
<dbReference type="GO" id="GO:0016020">
    <property type="term" value="C:membrane"/>
    <property type="evidence" value="ECO:0007669"/>
    <property type="project" value="TreeGrafter"/>
</dbReference>
<dbReference type="InterPro" id="IPR043968">
    <property type="entry name" value="SGNH"/>
</dbReference>
<feature type="transmembrane region" description="Helical" evidence="2">
    <location>
        <begin position="35"/>
        <end position="54"/>
    </location>
</feature>
<feature type="domain" description="Acyltransferase 3" evidence="3">
    <location>
        <begin position="34"/>
        <end position="368"/>
    </location>
</feature>
<evidence type="ECO:0000256" key="1">
    <source>
        <dbReference type="SAM" id="MobiDB-lite"/>
    </source>
</evidence>
<evidence type="ECO:0000313" key="5">
    <source>
        <dbReference type="EMBL" id="CAB4782593.1"/>
    </source>
</evidence>
<feature type="transmembrane region" description="Helical" evidence="2">
    <location>
        <begin position="263"/>
        <end position="281"/>
    </location>
</feature>
<gene>
    <name evidence="5" type="ORF">UFOPK2938_00819</name>
</gene>
<protein>
    <submittedName>
        <fullName evidence="5">Unannotated protein</fullName>
    </submittedName>
</protein>
<feature type="transmembrane region" description="Helical" evidence="2">
    <location>
        <begin position="388"/>
        <end position="410"/>
    </location>
</feature>
<proteinExistence type="predicted"/>
<dbReference type="EMBL" id="CAEZZX010000162">
    <property type="protein sequence ID" value="CAB4782593.1"/>
    <property type="molecule type" value="Genomic_DNA"/>
</dbReference>
<sequence length="687" mass="75264">MTNQRAGKGLAKRGSPHKGSKPPATAPSRRMDVQFLRVIAVLSVTIFHFAPGFVLVPQGYLGVDMFFTISGFVITAQMLRAKDAATWSYPGFLASRVRRLLPSAVFVIAVSMLAILILGNPVNAESESRAAGSALLYVANFFFAHRAVDYFAQGQESAFIHFWSLSVEEQFYIFWPIAFITIAWFAIKRRLTFTKTLAAFAIITAALSLLGATWAMAGDPTRAFFMPWWRVQQLMIGALVAIALHATPTLFTTKNRITSNIITATRVLCVLWLIGLVLQPSNLGSSGWHNLLVSLPVAFILATPQGNDPLTTTGALKPLAWIATGSYVIYLWHWPIWILLKDKAPANTNGYLLITFALITTLTLATLTHTFVERPLHRTFIFPTRNTLMAALVSCVALALAFVVISPVVASARVGGAANLIQPPITKAYEDRSPVLKNGCFVPFDSAELKTCIDNPGRPQKIVLAGDSHAAQWQGVLSQVIREENATLITTTRAGCPIWDVRSDYGAKAIATCSSWRAKFFAYVRKTKPDVVIISQYASTPFVTTDNRSPEGQEKATLLESAVRESIDKLNPYVGRVIFLEDTPSDPTNPLSCLATARLASDCAFANQADSVDRVTIRQAVKNSGSAHLVDPYPTVCPRKRCPVAIENRLVYYDGGHLTNSYALTLSPWVKGWLDTNLQEAHSKKGS</sequence>